<name>A0A9Q1KRQ0_9CARY</name>
<dbReference type="OrthoDB" id="758458at2759"/>
<dbReference type="InterPro" id="IPR044216">
    <property type="entry name" value="WDL7"/>
</dbReference>
<feature type="compositionally biased region" description="Basic and acidic residues" evidence="1">
    <location>
        <begin position="514"/>
        <end position="526"/>
    </location>
</feature>
<evidence type="ECO:0000313" key="2">
    <source>
        <dbReference type="EMBL" id="KAJ8447663.1"/>
    </source>
</evidence>
<dbReference type="AlphaFoldDB" id="A0A9Q1KRQ0"/>
<accession>A0A9Q1KRQ0</accession>
<dbReference type="EMBL" id="JAKOGI010000036">
    <property type="protein sequence ID" value="KAJ8447663.1"/>
    <property type="molecule type" value="Genomic_DNA"/>
</dbReference>
<keyword evidence="3" id="KW-1185">Reference proteome</keyword>
<dbReference type="PANTHER" id="PTHR47067">
    <property type="entry name" value="TPX2 (TARGETING PROTEIN FOR XKLP2) PROTEIN FAMILY-RELATED"/>
    <property type="match status" value="1"/>
</dbReference>
<feature type="compositionally biased region" description="Polar residues" evidence="1">
    <location>
        <begin position="386"/>
        <end position="398"/>
    </location>
</feature>
<sequence length="619" mass="69111">MREEDDRDGRRYGHMDMDVNMAIRECVDSIHSGSISFGRFELESLSWERRSSFSHNRYLEEVEKYARPGSVTEKKAYFEAQFRRKALLRQAEKEGSGSENGSYESTTYEENNDRSWCRAEDSQHIHQNSDACHFDESSKGSYCYGDLSGIECDAGLTGYAHSETGAETIDVDIVSHFNESSDDSVLSGAHECGEFEEEAEATAHSDLQLESALNNIELENAVRCCDNKEEFKSESECNDSLTNDVQHEVQLEITTNGQGPEVPREEDISHCTEAMESVLEILENHSTKSRAEEKTRKVEPALNSVDLEEVIQCCDNEEKLKSESECKDAIVDNVEHDVEVEIISNGRTPKAPKEECISRCRETRGSPLEILQTHALKSRAEEKTRSSGMRSRTQNNASLPHGPKVKKGTAQSSGWIESHIPLRTRTRKPTPQLNGSSLQTSLKISKKENPQSTTAKTPQENKSEKNLKPKREVTVQPSTPERTESRSRPSAAGIKKIASTNKEIKRCAMNTSFRGERGEKVKEVKRSAMNSSLRSETGSKIREQKKEADAAAQSAKKPNFKAKPLPSFYRQTLPQRSSGNKPQVVSTSSTSSKAPNESSSVGNRMHEGLMPSSKTVNNQ</sequence>
<feature type="compositionally biased region" description="Polar residues" evidence="1">
    <location>
        <begin position="569"/>
        <end position="602"/>
    </location>
</feature>
<reference evidence="2" key="1">
    <citation type="submission" date="2022-04" db="EMBL/GenBank/DDBJ databases">
        <title>Carnegiea gigantea Genome sequencing and assembly v2.</title>
        <authorList>
            <person name="Copetti D."/>
            <person name="Sanderson M.J."/>
            <person name="Burquez A."/>
            <person name="Wojciechowski M.F."/>
        </authorList>
    </citation>
    <scope>NUCLEOTIDE SEQUENCE</scope>
    <source>
        <strain evidence="2">SGP5-SGP5p</strain>
        <tissue evidence="2">Aerial part</tissue>
    </source>
</reference>
<protein>
    <recommendedName>
        <fullName evidence="4">TPX2 C-terminal domain-containing protein</fullName>
    </recommendedName>
</protein>
<gene>
    <name evidence="2" type="ORF">Cgig2_031717</name>
</gene>
<organism evidence="2 3">
    <name type="scientific">Carnegiea gigantea</name>
    <dbReference type="NCBI Taxonomy" id="171969"/>
    <lineage>
        <taxon>Eukaryota</taxon>
        <taxon>Viridiplantae</taxon>
        <taxon>Streptophyta</taxon>
        <taxon>Embryophyta</taxon>
        <taxon>Tracheophyta</taxon>
        <taxon>Spermatophyta</taxon>
        <taxon>Magnoliopsida</taxon>
        <taxon>eudicotyledons</taxon>
        <taxon>Gunneridae</taxon>
        <taxon>Pentapetalae</taxon>
        <taxon>Caryophyllales</taxon>
        <taxon>Cactineae</taxon>
        <taxon>Cactaceae</taxon>
        <taxon>Cactoideae</taxon>
        <taxon>Echinocereeae</taxon>
        <taxon>Carnegiea</taxon>
    </lineage>
</organism>
<evidence type="ECO:0008006" key="4">
    <source>
        <dbReference type="Google" id="ProtNLM"/>
    </source>
</evidence>
<evidence type="ECO:0000313" key="3">
    <source>
        <dbReference type="Proteomes" id="UP001153076"/>
    </source>
</evidence>
<proteinExistence type="predicted"/>
<feature type="region of interest" description="Disordered" evidence="1">
    <location>
        <begin position="374"/>
        <end position="619"/>
    </location>
</feature>
<comment type="caution">
    <text evidence="2">The sequence shown here is derived from an EMBL/GenBank/DDBJ whole genome shotgun (WGS) entry which is preliminary data.</text>
</comment>
<feature type="compositionally biased region" description="Polar residues" evidence="1">
    <location>
        <begin position="429"/>
        <end position="443"/>
    </location>
</feature>
<dbReference type="PANTHER" id="PTHR47067:SF4">
    <property type="entry name" value="PROTEIN WVD2-LIKE 7 ISOFORM X1"/>
    <property type="match status" value="1"/>
</dbReference>
<feature type="region of interest" description="Disordered" evidence="1">
    <location>
        <begin position="90"/>
        <end position="111"/>
    </location>
</feature>
<feature type="compositionally biased region" description="Basic and acidic residues" evidence="1">
    <location>
        <begin position="459"/>
        <end position="473"/>
    </location>
</feature>
<evidence type="ECO:0000256" key="1">
    <source>
        <dbReference type="SAM" id="MobiDB-lite"/>
    </source>
</evidence>
<feature type="compositionally biased region" description="Basic and acidic residues" evidence="1">
    <location>
        <begin position="537"/>
        <end position="549"/>
    </location>
</feature>
<dbReference type="Proteomes" id="UP001153076">
    <property type="component" value="Unassembled WGS sequence"/>
</dbReference>